<accession>A0A1Y1JN91</accession>
<dbReference type="OMA" id="YELRYYY"/>
<proteinExistence type="predicted"/>
<name>A0A1Y1JN91_PLAGO</name>
<dbReference type="OrthoDB" id="377316at2759"/>
<gene>
    <name evidence="1" type="ORF">PGO_145180</name>
</gene>
<dbReference type="Proteomes" id="UP000195521">
    <property type="component" value="Unassembled WGS sequence"/>
</dbReference>
<keyword evidence="2" id="KW-1185">Reference proteome</keyword>
<reference evidence="2" key="1">
    <citation type="submission" date="2017-04" db="EMBL/GenBank/DDBJ databases">
        <title>Plasmodium gonderi genome.</title>
        <authorList>
            <person name="Arisue N."/>
            <person name="Honma H."/>
            <person name="Kawai S."/>
            <person name="Tougan T."/>
            <person name="Tanabe K."/>
            <person name="Horii T."/>
        </authorList>
    </citation>
    <scope>NUCLEOTIDE SEQUENCE [LARGE SCALE GENOMIC DNA]</scope>
    <source>
        <strain evidence="2">ATCC 30045</strain>
    </source>
</reference>
<evidence type="ECO:0000313" key="1">
    <source>
        <dbReference type="EMBL" id="GAW83720.1"/>
    </source>
</evidence>
<comment type="caution">
    <text evidence="1">The sequence shown here is derived from an EMBL/GenBank/DDBJ whole genome shotgun (WGS) entry which is preliminary data.</text>
</comment>
<dbReference type="RefSeq" id="XP_028546309.1">
    <property type="nucleotide sequence ID" value="XM_028690508.1"/>
</dbReference>
<evidence type="ECO:0000313" key="2">
    <source>
        <dbReference type="Proteomes" id="UP000195521"/>
    </source>
</evidence>
<organism evidence="1 2">
    <name type="scientific">Plasmodium gonderi</name>
    <dbReference type="NCBI Taxonomy" id="77519"/>
    <lineage>
        <taxon>Eukaryota</taxon>
        <taxon>Sar</taxon>
        <taxon>Alveolata</taxon>
        <taxon>Apicomplexa</taxon>
        <taxon>Aconoidasida</taxon>
        <taxon>Haemosporida</taxon>
        <taxon>Plasmodiidae</taxon>
        <taxon>Plasmodium</taxon>
        <taxon>Plasmodium (Plasmodium)</taxon>
    </lineage>
</organism>
<dbReference type="EMBL" id="BDQF01000015">
    <property type="protein sequence ID" value="GAW83720.1"/>
    <property type="molecule type" value="Genomic_DNA"/>
</dbReference>
<sequence>MITSIDLIHELLTTIYKSIFSRNRKDILKYDVLLYLDDYYYFDILKSVSEDIKELDPESCIIENDKDFNNIFTQFCECRNYIIKDKVYSNDNEKRIDFLHEILADLLCLLYHNGKEKRDKKMKGSDKIRSITKRGHLEKGNMNWEKIKQELVQIENLTEEKGNVISSGFELTSTHELTGKRKENEYLDEKYLKHILHIQSKSMQNEDIIIKQKINKETEEILKKLIEKYNNEYELRYYYLFLNHYMTMQTMFMSPLINLHSDEMKSIVSKIIQIKNMIYQPITIYDVLSFQYDNIEFYKSSYMNLITPVKKIKIVGDTIERGGIPTEFSKRVIMKDVISANISLKEKYSKVKRQNEANFGGRYKARNYYDTSGR</sequence>
<dbReference type="AlphaFoldDB" id="A0A1Y1JN91"/>
<dbReference type="GeneID" id="39750466"/>
<protein>
    <submittedName>
        <fullName evidence="1">Uncharacterized protein</fullName>
    </submittedName>
</protein>